<dbReference type="PANTHER" id="PTHR22777">
    <property type="entry name" value="HEMOLYSIN-RELATED"/>
    <property type="match status" value="1"/>
</dbReference>
<keyword evidence="1" id="KW-0677">Repeat</keyword>
<protein>
    <recommendedName>
        <fullName evidence="4">CNNM transmembrane domain-containing protein</fullName>
    </recommendedName>
</protein>
<accession>X1HXE1</accession>
<comment type="caution">
    <text evidence="5">The sequence shown here is derived from an EMBL/GenBank/DDBJ whole genome shotgun (WGS) entry which is preliminary data.</text>
</comment>
<dbReference type="EMBL" id="BARU01025228">
    <property type="protein sequence ID" value="GAH58464.1"/>
    <property type="molecule type" value="Genomic_DNA"/>
</dbReference>
<dbReference type="PANTHER" id="PTHR22777:SF17">
    <property type="entry name" value="UPF0053 PROTEIN SLL0260"/>
    <property type="match status" value="1"/>
</dbReference>
<feature type="transmembrane region" description="Helical" evidence="3">
    <location>
        <begin position="120"/>
        <end position="145"/>
    </location>
</feature>
<proteinExistence type="predicted"/>
<feature type="transmembrane region" description="Helical" evidence="3">
    <location>
        <begin position="58"/>
        <end position="83"/>
    </location>
</feature>
<name>X1HXE1_9ZZZZ</name>
<feature type="transmembrane region" description="Helical" evidence="3">
    <location>
        <begin position="6"/>
        <end position="29"/>
    </location>
</feature>
<evidence type="ECO:0000259" key="4">
    <source>
        <dbReference type="PROSITE" id="PS51846"/>
    </source>
</evidence>
<organism evidence="5">
    <name type="scientific">marine sediment metagenome</name>
    <dbReference type="NCBI Taxonomy" id="412755"/>
    <lineage>
        <taxon>unclassified sequences</taxon>
        <taxon>metagenomes</taxon>
        <taxon>ecological metagenomes</taxon>
    </lineage>
</organism>
<sequence length="186" mass="20615">MILGTIVAIALFVLLQAFFSGSEMAVISVNRIKMEQLARSRLSHALLLKKMLASPDRLLSTTLVGTNLSVVISSAIFTALVVATLGQGYTWLTPLIMTPVILIFGESIPKAVARFYADKIAYRIAGILKFFSLVFWPLVMLTSFISRIILLPLKTKEAKRLSPFVSREELKLLIRESKKDEATQTA</sequence>
<reference evidence="5" key="1">
    <citation type="journal article" date="2014" name="Front. Microbiol.">
        <title>High frequency of phylogenetically diverse reductive dehalogenase-homologous genes in deep subseafloor sedimentary metagenomes.</title>
        <authorList>
            <person name="Kawai M."/>
            <person name="Futagami T."/>
            <person name="Toyoda A."/>
            <person name="Takaki Y."/>
            <person name="Nishi S."/>
            <person name="Hori S."/>
            <person name="Arai W."/>
            <person name="Tsubouchi T."/>
            <person name="Morono Y."/>
            <person name="Uchiyama I."/>
            <person name="Ito T."/>
            <person name="Fujiyama A."/>
            <person name="Inagaki F."/>
            <person name="Takami H."/>
        </authorList>
    </citation>
    <scope>NUCLEOTIDE SEQUENCE</scope>
    <source>
        <strain evidence="5">Expedition CK06-06</strain>
    </source>
</reference>
<dbReference type="Pfam" id="PF01595">
    <property type="entry name" value="CNNM"/>
    <property type="match status" value="1"/>
</dbReference>
<feature type="transmembrane region" description="Helical" evidence="3">
    <location>
        <begin position="89"/>
        <end position="108"/>
    </location>
</feature>
<dbReference type="AlphaFoldDB" id="X1HXE1"/>
<feature type="domain" description="CNNM transmembrane" evidence="4">
    <location>
        <begin position="1"/>
        <end position="186"/>
    </location>
</feature>
<keyword evidence="3" id="KW-1133">Transmembrane helix</keyword>
<keyword evidence="3" id="KW-0472">Membrane</keyword>
<keyword evidence="2" id="KW-0129">CBS domain</keyword>
<keyword evidence="3" id="KW-0812">Transmembrane</keyword>
<dbReference type="GO" id="GO:0005886">
    <property type="term" value="C:plasma membrane"/>
    <property type="evidence" value="ECO:0007669"/>
    <property type="project" value="TreeGrafter"/>
</dbReference>
<evidence type="ECO:0000256" key="2">
    <source>
        <dbReference type="ARBA" id="ARBA00023122"/>
    </source>
</evidence>
<evidence type="ECO:0000313" key="5">
    <source>
        <dbReference type="EMBL" id="GAH58464.1"/>
    </source>
</evidence>
<gene>
    <name evidence="5" type="ORF">S03H2_40667</name>
</gene>
<dbReference type="InterPro" id="IPR002550">
    <property type="entry name" value="CNNM"/>
</dbReference>
<dbReference type="PROSITE" id="PS51846">
    <property type="entry name" value="CNNM"/>
    <property type="match status" value="1"/>
</dbReference>
<evidence type="ECO:0000256" key="3">
    <source>
        <dbReference type="SAM" id="Phobius"/>
    </source>
</evidence>
<evidence type="ECO:0000256" key="1">
    <source>
        <dbReference type="ARBA" id="ARBA00022737"/>
    </source>
</evidence>